<sequence>MNSKKQQKFSLIELLVVVAIIGILSSLVLPALGKARKKAKIANCLSNQKQIGISIFLYSGDNENHVPGHLSINGNSITYDDYLGIGYDGRNLTSSQMWAAYPGSPAKMYQCPTDESNKSNPDILRSYSMIQGVLNGNQASKRGMVVEGSGATMKLSSVKFPTTTIMTGEFHYWRNRLGRNSFGVMRAQDVQNSTSNGDLTWSHEKFKFNYLFTDGSAKGTHYMSTYLDTGKDPWGNNNTIGTMWDAQR</sequence>
<proteinExistence type="predicted"/>
<dbReference type="NCBIfam" id="TIGR02532">
    <property type="entry name" value="IV_pilin_GFxxxE"/>
    <property type="match status" value="1"/>
</dbReference>
<evidence type="ECO:0000313" key="2">
    <source>
        <dbReference type="EMBL" id="EDM29642.1"/>
    </source>
</evidence>
<evidence type="ECO:0000313" key="3">
    <source>
        <dbReference type="Proteomes" id="UP000004947"/>
    </source>
</evidence>
<dbReference type="EMBL" id="ABCK01000001">
    <property type="protein sequence ID" value="EDM29642.1"/>
    <property type="molecule type" value="Genomic_DNA"/>
</dbReference>
<dbReference type="Proteomes" id="UP000004947">
    <property type="component" value="Unassembled WGS sequence"/>
</dbReference>
<dbReference type="STRING" id="313628.LNTAR_17868"/>
<dbReference type="OrthoDB" id="5918848at2"/>
<dbReference type="InterPro" id="IPR045584">
    <property type="entry name" value="Pilin-like"/>
</dbReference>
<reference evidence="2 3" key="1">
    <citation type="journal article" date="2010" name="J. Bacteriol.">
        <title>Genome sequence of Lentisphaera araneosa HTCC2155T, the type species of the order Lentisphaerales in the phylum Lentisphaerae.</title>
        <authorList>
            <person name="Thrash J.C."/>
            <person name="Cho J.C."/>
            <person name="Vergin K.L."/>
            <person name="Morris R.M."/>
            <person name="Giovannoni S.J."/>
        </authorList>
    </citation>
    <scope>NUCLEOTIDE SEQUENCE [LARGE SCALE GENOMIC DNA]</scope>
    <source>
        <strain evidence="2 3">HTCC2155</strain>
    </source>
</reference>
<gene>
    <name evidence="2" type="ORF">LNTAR_17868</name>
</gene>
<dbReference type="Pfam" id="PF07963">
    <property type="entry name" value="N_methyl"/>
    <property type="match status" value="1"/>
</dbReference>
<keyword evidence="1" id="KW-0472">Membrane</keyword>
<dbReference type="Gene3D" id="3.30.700.10">
    <property type="entry name" value="Glycoprotein, Type 4 Pilin"/>
    <property type="match status" value="1"/>
</dbReference>
<dbReference type="PANTHER" id="PTHR30093">
    <property type="entry name" value="GENERAL SECRETION PATHWAY PROTEIN G"/>
    <property type="match status" value="1"/>
</dbReference>
<dbReference type="eggNOG" id="COG2165">
    <property type="taxonomic scope" value="Bacteria"/>
</dbReference>
<feature type="transmembrane region" description="Helical" evidence="1">
    <location>
        <begin position="12"/>
        <end position="33"/>
    </location>
</feature>
<evidence type="ECO:0000256" key="1">
    <source>
        <dbReference type="SAM" id="Phobius"/>
    </source>
</evidence>
<dbReference type="InterPro" id="IPR012902">
    <property type="entry name" value="N_methyl_site"/>
</dbReference>
<dbReference type="AlphaFoldDB" id="A6DFR2"/>
<name>A6DFR2_9BACT</name>
<comment type="caution">
    <text evidence="2">The sequence shown here is derived from an EMBL/GenBank/DDBJ whole genome shotgun (WGS) entry which is preliminary data.</text>
</comment>
<dbReference type="SUPFAM" id="SSF54523">
    <property type="entry name" value="Pili subunits"/>
    <property type="match status" value="1"/>
</dbReference>
<dbReference type="RefSeq" id="WP_007276761.1">
    <property type="nucleotide sequence ID" value="NZ_ABCK01000001.1"/>
</dbReference>
<protein>
    <submittedName>
        <fullName evidence="2">Uncharacterized protein</fullName>
    </submittedName>
</protein>
<keyword evidence="1" id="KW-0812">Transmembrane</keyword>
<keyword evidence="1" id="KW-1133">Transmembrane helix</keyword>
<keyword evidence="3" id="KW-1185">Reference proteome</keyword>
<organism evidence="2 3">
    <name type="scientific">Lentisphaera araneosa HTCC2155</name>
    <dbReference type="NCBI Taxonomy" id="313628"/>
    <lineage>
        <taxon>Bacteria</taxon>
        <taxon>Pseudomonadati</taxon>
        <taxon>Lentisphaerota</taxon>
        <taxon>Lentisphaeria</taxon>
        <taxon>Lentisphaerales</taxon>
        <taxon>Lentisphaeraceae</taxon>
        <taxon>Lentisphaera</taxon>
    </lineage>
</organism>
<dbReference type="PANTHER" id="PTHR30093:SF2">
    <property type="entry name" value="TYPE II SECRETION SYSTEM PROTEIN H"/>
    <property type="match status" value="1"/>
</dbReference>
<accession>A6DFR2</accession>